<feature type="compositionally biased region" description="Basic and acidic residues" evidence="1">
    <location>
        <begin position="92"/>
        <end position="102"/>
    </location>
</feature>
<reference evidence="2 3" key="1">
    <citation type="submission" date="2017-11" db="EMBL/GenBank/DDBJ databases">
        <title>De-novo sequencing of pomegranate (Punica granatum L.) genome.</title>
        <authorList>
            <person name="Akparov Z."/>
            <person name="Amiraslanov A."/>
            <person name="Hajiyeva S."/>
            <person name="Abbasov M."/>
            <person name="Kaur K."/>
            <person name="Hamwieh A."/>
            <person name="Solovyev V."/>
            <person name="Salamov A."/>
            <person name="Braich B."/>
            <person name="Kosarev P."/>
            <person name="Mahmoud A."/>
            <person name="Hajiyev E."/>
            <person name="Babayeva S."/>
            <person name="Izzatullayeva V."/>
            <person name="Mammadov A."/>
            <person name="Mammadov A."/>
            <person name="Sharifova S."/>
            <person name="Ojaghi J."/>
            <person name="Eynullazada K."/>
            <person name="Bayramov B."/>
            <person name="Abdulazimova A."/>
            <person name="Shahmuradov I."/>
        </authorList>
    </citation>
    <scope>NUCLEOTIDE SEQUENCE [LARGE SCALE GENOMIC DNA]</scope>
    <source>
        <strain evidence="3">cv. AG2017</strain>
        <tissue evidence="2">Leaf</tissue>
    </source>
</reference>
<dbReference type="Proteomes" id="UP000233551">
    <property type="component" value="Unassembled WGS sequence"/>
</dbReference>
<name>A0A2I0L734_PUNGR</name>
<feature type="region of interest" description="Disordered" evidence="1">
    <location>
        <begin position="46"/>
        <end position="72"/>
    </location>
</feature>
<proteinExistence type="predicted"/>
<organism evidence="2 3">
    <name type="scientific">Punica granatum</name>
    <name type="common">Pomegranate</name>
    <dbReference type="NCBI Taxonomy" id="22663"/>
    <lineage>
        <taxon>Eukaryota</taxon>
        <taxon>Viridiplantae</taxon>
        <taxon>Streptophyta</taxon>
        <taxon>Embryophyta</taxon>
        <taxon>Tracheophyta</taxon>
        <taxon>Spermatophyta</taxon>
        <taxon>Magnoliopsida</taxon>
        <taxon>eudicotyledons</taxon>
        <taxon>Gunneridae</taxon>
        <taxon>Pentapetalae</taxon>
        <taxon>rosids</taxon>
        <taxon>malvids</taxon>
        <taxon>Myrtales</taxon>
        <taxon>Lythraceae</taxon>
        <taxon>Punica</taxon>
    </lineage>
</organism>
<evidence type="ECO:0000256" key="1">
    <source>
        <dbReference type="SAM" id="MobiDB-lite"/>
    </source>
</evidence>
<keyword evidence="3" id="KW-1185">Reference proteome</keyword>
<dbReference type="EMBL" id="PGOL01000113">
    <property type="protein sequence ID" value="PKI76518.1"/>
    <property type="molecule type" value="Genomic_DNA"/>
</dbReference>
<gene>
    <name evidence="2" type="ORF">CRG98_003069</name>
</gene>
<comment type="caution">
    <text evidence="2">The sequence shown here is derived from an EMBL/GenBank/DDBJ whole genome shotgun (WGS) entry which is preliminary data.</text>
</comment>
<sequence length="164" mass="18369">MTDGVAAWPGQDVDRHRLLALSALDLLVEGENVALARNERLFHKETPRAPLENGEEKEMIRDQNCGNNRQDLGSRLSESRFYLESVEDRKIVNRDSNRESGSNRKVRNCNRSLDKLASRKKKVVDRQSKQEKRKKGGWERGFGFGLSGPGFGPLIGLGLGPNPA</sequence>
<protein>
    <submittedName>
        <fullName evidence="2">Uncharacterized protein</fullName>
    </submittedName>
</protein>
<evidence type="ECO:0000313" key="3">
    <source>
        <dbReference type="Proteomes" id="UP000233551"/>
    </source>
</evidence>
<accession>A0A2I0L734</accession>
<feature type="region of interest" description="Disordered" evidence="1">
    <location>
        <begin position="92"/>
        <end position="144"/>
    </location>
</feature>
<dbReference type="AlphaFoldDB" id="A0A2I0L734"/>
<evidence type="ECO:0000313" key="2">
    <source>
        <dbReference type="EMBL" id="PKI76518.1"/>
    </source>
</evidence>